<feature type="chain" id="PRO_5011528096" description="MOLPALP family lipoprotein" evidence="1">
    <location>
        <begin position="18"/>
        <end position="670"/>
    </location>
</feature>
<reference evidence="2 3" key="1">
    <citation type="submission" date="2017-08" db="EMBL/GenBank/DDBJ databases">
        <title>Complete Genome Sequence of Mesoplasma chauliocola.</title>
        <authorList>
            <person name="Knight T.F.Jr."/>
            <person name="Citino T."/>
        </authorList>
    </citation>
    <scope>NUCLEOTIDE SEQUENCE [LARGE SCALE GENOMIC DNA]</scope>
    <source>
        <strain evidence="2 3">CHPA-2</strain>
    </source>
</reference>
<gene>
    <name evidence="2" type="ORF">CK556_01810</name>
</gene>
<accession>A0A249SN87</accession>
<dbReference type="RefSeq" id="WP_027875350.1">
    <property type="nucleotide sequence ID" value="NZ_CP023173.1"/>
</dbReference>
<dbReference type="Proteomes" id="UP000232229">
    <property type="component" value="Chromosome"/>
</dbReference>
<name>A0A249SN87_9MOLU</name>
<keyword evidence="3" id="KW-1185">Reference proteome</keyword>
<evidence type="ECO:0008006" key="4">
    <source>
        <dbReference type="Google" id="ProtNLM"/>
    </source>
</evidence>
<feature type="signal peptide" evidence="1">
    <location>
        <begin position="1"/>
        <end position="17"/>
    </location>
</feature>
<proteinExistence type="predicted"/>
<dbReference type="EMBL" id="CP023173">
    <property type="protein sequence ID" value="ASZ09090.1"/>
    <property type="molecule type" value="Genomic_DNA"/>
</dbReference>
<keyword evidence="1" id="KW-0732">Signal</keyword>
<protein>
    <recommendedName>
        <fullName evidence="4">MOLPALP family lipoprotein</fullName>
    </recommendedName>
</protein>
<dbReference type="AlphaFoldDB" id="A0A249SN87"/>
<sequence>MKKLIAILASTSIIASAATTVVACGTIKEIKNKTVLYNEQDIDILLKQVSKAYYLNNKQTNNYDFNYVYQNQIKNKFILDLDVEAEVSNTNNITKYGRMNDIQTVYFGDELINSNLKDKSQIEIQNGDMPKNKNLIMNLADIYPHIIWLLSNGKIMKLMLFIVDLGINIMPQLISDQGLLDYAAALLPDANIKKLAEALNPSKYEGYTIEQALDSSIIDFANGLNSIAKIDIKPYKNSTPQQATEWKNAALNGVTVAMQELTKQPNVNLDIVDNWEALCGIINFGRMMLIYLNGFASTRIIDITENGINNELSWRDLEAYRNMSYSNLTNELDIKEFVNYLDQAFKNENGTEIQNLLKFLFWGRKDYEKAIRVGISPINIEGFISNFTNKNYSEKGLAGIFKALLNGVSSSMPIGSLIVGGMGILSSNADIVSSALEPLAKPAILAAIQVAKVGKIIPDNIAEIATNLINKGVLTNPWTVGWENLFKDLFFKRRISENEWINVLGLPVSGNNTIAGLITKTNIAIKKDDSELLKVDFNKVSKLVAQLEGVIEIAQKNPKELLTKLGYVKKPNEKDHFIKKESFFDYLNQILNDTKAVQGIMEIIKEKTTLFEKQQQELKTKINDEFKELTISESKVLDHDTFQYVINDQIITIKIGIYKNKYSIVSINSK</sequence>
<evidence type="ECO:0000313" key="2">
    <source>
        <dbReference type="EMBL" id="ASZ09090.1"/>
    </source>
</evidence>
<evidence type="ECO:0000313" key="3">
    <source>
        <dbReference type="Proteomes" id="UP000232229"/>
    </source>
</evidence>
<evidence type="ECO:0000256" key="1">
    <source>
        <dbReference type="SAM" id="SignalP"/>
    </source>
</evidence>
<dbReference type="KEGG" id="mchc:CK556_01810"/>
<dbReference type="InterPro" id="IPR054816">
    <property type="entry name" value="Lipoprotein_mollicutes-type_CS"/>
</dbReference>
<organism evidence="2 3">
    <name type="scientific">Mesoplasma chauliocola</name>
    <dbReference type="NCBI Taxonomy" id="216427"/>
    <lineage>
        <taxon>Bacteria</taxon>
        <taxon>Bacillati</taxon>
        <taxon>Mycoplasmatota</taxon>
        <taxon>Mollicutes</taxon>
        <taxon>Entomoplasmatales</taxon>
        <taxon>Entomoplasmataceae</taxon>
        <taxon>Mesoplasma</taxon>
    </lineage>
</organism>
<dbReference type="NCBIfam" id="NF038029">
    <property type="entry name" value="LP_plasma"/>
    <property type="match status" value="1"/>
</dbReference>
<dbReference type="PROSITE" id="PS51257">
    <property type="entry name" value="PROKAR_LIPOPROTEIN"/>
    <property type="match status" value="1"/>
</dbReference>
<dbReference type="STRING" id="1336232.GCA_000518825_00316"/>